<evidence type="ECO:0000313" key="1">
    <source>
        <dbReference type="EMBL" id="TPX75465.1"/>
    </source>
</evidence>
<organism evidence="1 2">
    <name type="scientific">Chytriomyces confervae</name>
    <dbReference type="NCBI Taxonomy" id="246404"/>
    <lineage>
        <taxon>Eukaryota</taxon>
        <taxon>Fungi</taxon>
        <taxon>Fungi incertae sedis</taxon>
        <taxon>Chytridiomycota</taxon>
        <taxon>Chytridiomycota incertae sedis</taxon>
        <taxon>Chytridiomycetes</taxon>
        <taxon>Chytridiales</taxon>
        <taxon>Chytriomycetaceae</taxon>
        <taxon>Chytriomyces</taxon>
    </lineage>
</organism>
<sequence>MSNSSAVNETGNYFGANSCGATTAVFNRCIQDLLFVPSGMVYPSVEDFCKPVSLQGDLARYNCLCSKYKVVLLCFETNCPNDASYSTAYKTEANYCEAASQYAPTVSPTLWSNAQVGPTLPLPSGEWKDEVYGKPVKGGAAEVGVGVVVGFIAAAAAI</sequence>
<protein>
    <submittedName>
        <fullName evidence="1">Uncharacterized protein</fullName>
    </submittedName>
</protein>
<dbReference type="OrthoDB" id="2111736at2759"/>
<dbReference type="AlphaFoldDB" id="A0A507FIK0"/>
<evidence type="ECO:0000313" key="2">
    <source>
        <dbReference type="Proteomes" id="UP000320333"/>
    </source>
</evidence>
<name>A0A507FIK0_9FUNG</name>
<keyword evidence="2" id="KW-1185">Reference proteome</keyword>
<reference evidence="1 2" key="1">
    <citation type="journal article" date="2019" name="Sci. Rep.">
        <title>Comparative genomics of chytrid fungi reveal insights into the obligate biotrophic and pathogenic lifestyle of Synchytrium endobioticum.</title>
        <authorList>
            <person name="van de Vossenberg B.T.L.H."/>
            <person name="Warris S."/>
            <person name="Nguyen H.D.T."/>
            <person name="van Gent-Pelzer M.P.E."/>
            <person name="Joly D.L."/>
            <person name="van de Geest H.C."/>
            <person name="Bonants P.J.M."/>
            <person name="Smith D.S."/>
            <person name="Levesque C.A."/>
            <person name="van der Lee T.A.J."/>
        </authorList>
    </citation>
    <scope>NUCLEOTIDE SEQUENCE [LARGE SCALE GENOMIC DNA]</scope>
    <source>
        <strain evidence="1 2">CBS 675.73</strain>
    </source>
</reference>
<proteinExistence type="predicted"/>
<dbReference type="EMBL" id="QEAP01000080">
    <property type="protein sequence ID" value="TPX75465.1"/>
    <property type="molecule type" value="Genomic_DNA"/>
</dbReference>
<comment type="caution">
    <text evidence="1">The sequence shown here is derived from an EMBL/GenBank/DDBJ whole genome shotgun (WGS) entry which is preliminary data.</text>
</comment>
<accession>A0A507FIK0</accession>
<dbReference type="Proteomes" id="UP000320333">
    <property type="component" value="Unassembled WGS sequence"/>
</dbReference>
<gene>
    <name evidence="1" type="ORF">CcCBS67573_g03260</name>
</gene>